<proteinExistence type="predicted"/>
<name>A0A4Y2EMA9_ARAVE</name>
<accession>A0A4Y2EMA9</accession>
<gene>
    <name evidence="1" type="ORF">AVEN_165577_1</name>
</gene>
<reference evidence="1 2" key="1">
    <citation type="journal article" date="2019" name="Sci. Rep.">
        <title>Orb-weaving spider Araneus ventricosus genome elucidates the spidroin gene catalogue.</title>
        <authorList>
            <person name="Kono N."/>
            <person name="Nakamura H."/>
            <person name="Ohtoshi R."/>
            <person name="Moran D.A.P."/>
            <person name="Shinohara A."/>
            <person name="Yoshida Y."/>
            <person name="Fujiwara M."/>
            <person name="Mori M."/>
            <person name="Tomita M."/>
            <person name="Arakawa K."/>
        </authorList>
    </citation>
    <scope>NUCLEOTIDE SEQUENCE [LARGE SCALE GENOMIC DNA]</scope>
</reference>
<comment type="caution">
    <text evidence="1">The sequence shown here is derived from an EMBL/GenBank/DDBJ whole genome shotgun (WGS) entry which is preliminary data.</text>
</comment>
<dbReference type="EMBL" id="BGPR01000650">
    <property type="protein sequence ID" value="GBM30001.1"/>
    <property type="molecule type" value="Genomic_DNA"/>
</dbReference>
<protein>
    <submittedName>
        <fullName evidence="1">Uncharacterized protein</fullName>
    </submittedName>
</protein>
<dbReference type="AlphaFoldDB" id="A0A4Y2EMA9"/>
<sequence length="103" mass="12129">MTRTTHEGLGHFLSKLQYHTNGRTFDLWQIQRSPDPANLICVSFVKEIGSRTRDPPAPKQRICHSIRVSWWKYSCFSSKRNTNVDHFPLRVQQEGNLPTTYRR</sequence>
<dbReference type="Proteomes" id="UP000499080">
    <property type="component" value="Unassembled WGS sequence"/>
</dbReference>
<evidence type="ECO:0000313" key="1">
    <source>
        <dbReference type="EMBL" id="GBM30001.1"/>
    </source>
</evidence>
<keyword evidence="2" id="KW-1185">Reference proteome</keyword>
<organism evidence="1 2">
    <name type="scientific">Araneus ventricosus</name>
    <name type="common">Orbweaver spider</name>
    <name type="synonym">Epeira ventricosa</name>
    <dbReference type="NCBI Taxonomy" id="182803"/>
    <lineage>
        <taxon>Eukaryota</taxon>
        <taxon>Metazoa</taxon>
        <taxon>Ecdysozoa</taxon>
        <taxon>Arthropoda</taxon>
        <taxon>Chelicerata</taxon>
        <taxon>Arachnida</taxon>
        <taxon>Araneae</taxon>
        <taxon>Araneomorphae</taxon>
        <taxon>Entelegynae</taxon>
        <taxon>Araneoidea</taxon>
        <taxon>Araneidae</taxon>
        <taxon>Araneus</taxon>
    </lineage>
</organism>
<evidence type="ECO:0000313" key="2">
    <source>
        <dbReference type="Proteomes" id="UP000499080"/>
    </source>
</evidence>